<dbReference type="EMBL" id="GBRH01260325">
    <property type="protein sequence ID" value="JAD37570.1"/>
    <property type="molecule type" value="Transcribed_RNA"/>
</dbReference>
<name>A0A0A8ZLE7_ARUDO</name>
<protein>
    <submittedName>
        <fullName evidence="1">Uncharacterized protein</fullName>
    </submittedName>
</protein>
<reference evidence="1" key="2">
    <citation type="journal article" date="2015" name="Data Brief">
        <title>Shoot transcriptome of the giant reed, Arundo donax.</title>
        <authorList>
            <person name="Barrero R.A."/>
            <person name="Guerrero F.D."/>
            <person name="Moolhuijzen P."/>
            <person name="Goolsby J.A."/>
            <person name="Tidwell J."/>
            <person name="Bellgard S.E."/>
            <person name="Bellgard M.I."/>
        </authorList>
    </citation>
    <scope>NUCLEOTIDE SEQUENCE</scope>
    <source>
        <tissue evidence="1">Shoot tissue taken approximately 20 cm above the soil surface</tissue>
    </source>
</reference>
<evidence type="ECO:0000313" key="1">
    <source>
        <dbReference type="EMBL" id="JAD37570.1"/>
    </source>
</evidence>
<proteinExistence type="predicted"/>
<organism evidence="1">
    <name type="scientific">Arundo donax</name>
    <name type="common">Giant reed</name>
    <name type="synonym">Donax arundinaceus</name>
    <dbReference type="NCBI Taxonomy" id="35708"/>
    <lineage>
        <taxon>Eukaryota</taxon>
        <taxon>Viridiplantae</taxon>
        <taxon>Streptophyta</taxon>
        <taxon>Embryophyta</taxon>
        <taxon>Tracheophyta</taxon>
        <taxon>Spermatophyta</taxon>
        <taxon>Magnoliopsida</taxon>
        <taxon>Liliopsida</taxon>
        <taxon>Poales</taxon>
        <taxon>Poaceae</taxon>
        <taxon>PACMAD clade</taxon>
        <taxon>Arundinoideae</taxon>
        <taxon>Arundineae</taxon>
        <taxon>Arundo</taxon>
    </lineage>
</organism>
<reference evidence="1" key="1">
    <citation type="submission" date="2014-09" db="EMBL/GenBank/DDBJ databases">
        <authorList>
            <person name="Magalhaes I.L.F."/>
            <person name="Oliveira U."/>
            <person name="Santos F.R."/>
            <person name="Vidigal T.H.D.A."/>
            <person name="Brescovit A.D."/>
            <person name="Santos A.J."/>
        </authorList>
    </citation>
    <scope>NUCLEOTIDE SEQUENCE</scope>
    <source>
        <tissue evidence="1">Shoot tissue taken approximately 20 cm above the soil surface</tissue>
    </source>
</reference>
<sequence length="26" mass="2839">MVVKGSVVKRINDHIQVPVLNFSTTG</sequence>
<accession>A0A0A8ZLE7</accession>
<dbReference type="AlphaFoldDB" id="A0A0A8ZLE7"/>